<dbReference type="GO" id="GO:0000162">
    <property type="term" value="P:L-tryptophan biosynthetic process"/>
    <property type="evidence" value="ECO:0007669"/>
    <property type="project" value="UniProtKB-UniPathway"/>
</dbReference>
<keyword evidence="11 15" id="KW-0057">Aromatic amino acid biosynthesis</keyword>
<proteinExistence type="inferred from homology"/>
<evidence type="ECO:0000256" key="9">
    <source>
        <dbReference type="ARBA" id="ARBA00022822"/>
    </source>
</evidence>
<evidence type="ECO:0000256" key="1">
    <source>
        <dbReference type="ARBA" id="ARBA00001946"/>
    </source>
</evidence>
<dbReference type="InterPro" id="IPR005801">
    <property type="entry name" value="ADC_synthase"/>
</dbReference>
<comment type="similarity">
    <text evidence="3 15">Belongs to the anthranilate synthase component I family.</text>
</comment>
<dbReference type="SUPFAM" id="SSF56322">
    <property type="entry name" value="ADC synthase"/>
    <property type="match status" value="1"/>
</dbReference>
<dbReference type="Proteomes" id="UP000323521">
    <property type="component" value="Chromosome"/>
</dbReference>
<comment type="cofactor">
    <cofactor evidence="1 15">
        <name>Mg(2+)</name>
        <dbReference type="ChEBI" id="CHEBI:18420"/>
    </cofactor>
</comment>
<feature type="domain" description="Chorismate-utilising enzyme C-terminal" evidence="16">
    <location>
        <begin position="231"/>
        <end position="483"/>
    </location>
</feature>
<comment type="function">
    <text evidence="13 15">Part of a heterotetrameric complex that catalyzes the two-step biosynthesis of anthranilate, an intermediate in the biosynthesis of L-tryptophan. In the first step, the glutamine-binding beta subunit (TrpG) of anthranilate synthase (AS) provides the glutamine amidotransferase activity which generates ammonia as a substrate that, along with chorismate, is used in the second step, catalyzed by the large alpha subunit of AS (TrpE) to produce anthranilate. In the absence of TrpG, TrpE can synthesize anthranilate directly from chorismate and high concentrations of ammonia.</text>
</comment>
<dbReference type="UniPathway" id="UPA00035">
    <property type="reaction ID" value="UER00040"/>
</dbReference>
<evidence type="ECO:0000256" key="7">
    <source>
        <dbReference type="ARBA" id="ARBA00022605"/>
    </source>
</evidence>
<keyword evidence="7 15" id="KW-0028">Amino-acid biosynthesis</keyword>
<evidence type="ECO:0000256" key="5">
    <source>
        <dbReference type="ARBA" id="ARBA00012266"/>
    </source>
</evidence>
<keyword evidence="10 15" id="KW-0460">Magnesium</keyword>
<dbReference type="InterPro" id="IPR006805">
    <property type="entry name" value="Anth_synth_I_N"/>
</dbReference>
<keyword evidence="9 15" id="KW-0822">Tryptophan biosynthesis</keyword>
<evidence type="ECO:0000259" key="17">
    <source>
        <dbReference type="Pfam" id="PF04715"/>
    </source>
</evidence>
<protein>
    <recommendedName>
        <fullName evidence="6 15">Anthranilate synthase component 1</fullName>
        <ecNumber evidence="5 15">4.1.3.27</ecNumber>
    </recommendedName>
</protein>
<evidence type="ECO:0000256" key="14">
    <source>
        <dbReference type="ARBA" id="ARBA00047683"/>
    </source>
</evidence>
<dbReference type="GO" id="GO:0046872">
    <property type="term" value="F:metal ion binding"/>
    <property type="evidence" value="ECO:0007669"/>
    <property type="project" value="UniProtKB-KW"/>
</dbReference>
<dbReference type="EMBL" id="CP017634">
    <property type="protein sequence ID" value="ATW24385.1"/>
    <property type="molecule type" value="Genomic_DNA"/>
</dbReference>
<dbReference type="InterPro" id="IPR019999">
    <property type="entry name" value="Anth_synth_I-like"/>
</dbReference>
<evidence type="ECO:0000256" key="13">
    <source>
        <dbReference type="ARBA" id="ARBA00025634"/>
    </source>
</evidence>
<comment type="subunit">
    <text evidence="4 15">Heterotetramer consisting of two non-identical subunits: a beta subunit (TrpG) and a large alpha subunit (TrpE).</text>
</comment>
<dbReference type="KEGG" id="fwa:DCMF_05935"/>
<evidence type="ECO:0000313" key="18">
    <source>
        <dbReference type="EMBL" id="ATW24385.1"/>
    </source>
</evidence>
<evidence type="ECO:0000256" key="3">
    <source>
        <dbReference type="ARBA" id="ARBA00009562"/>
    </source>
</evidence>
<dbReference type="PANTHER" id="PTHR11236:SF48">
    <property type="entry name" value="ISOCHORISMATE SYNTHASE MENF"/>
    <property type="match status" value="1"/>
</dbReference>
<accession>A0A3G1KQI7</accession>
<dbReference type="Pfam" id="PF00425">
    <property type="entry name" value="Chorismate_bind"/>
    <property type="match status" value="1"/>
</dbReference>
<dbReference type="OrthoDB" id="9803598at2"/>
<dbReference type="Pfam" id="PF04715">
    <property type="entry name" value="Anth_synt_I_N"/>
    <property type="match status" value="1"/>
</dbReference>
<reference evidence="18 19" key="1">
    <citation type="submission" date="2016-10" db="EMBL/GenBank/DDBJ databases">
        <title>Complete Genome Sequence of Peptococcaceae strain DCMF.</title>
        <authorList>
            <person name="Edwards R.J."/>
            <person name="Holland S.I."/>
            <person name="Deshpande N.P."/>
            <person name="Wong Y.K."/>
            <person name="Ertan H."/>
            <person name="Manefield M."/>
            <person name="Russell T.L."/>
            <person name="Lee M.J."/>
        </authorList>
    </citation>
    <scope>NUCLEOTIDE SEQUENCE [LARGE SCALE GENOMIC DNA]</scope>
    <source>
        <strain evidence="18 19">DCMF</strain>
    </source>
</reference>
<organism evidence="18 19">
    <name type="scientific">Formimonas warabiya</name>
    <dbReference type="NCBI Taxonomy" id="1761012"/>
    <lineage>
        <taxon>Bacteria</taxon>
        <taxon>Bacillati</taxon>
        <taxon>Bacillota</taxon>
        <taxon>Clostridia</taxon>
        <taxon>Eubacteriales</taxon>
        <taxon>Peptococcaceae</taxon>
        <taxon>Candidatus Formimonas</taxon>
    </lineage>
</organism>
<evidence type="ECO:0000256" key="4">
    <source>
        <dbReference type="ARBA" id="ARBA00011575"/>
    </source>
</evidence>
<dbReference type="InterPro" id="IPR010116">
    <property type="entry name" value="Anthranilate_synth_I_arc_typ"/>
</dbReference>
<evidence type="ECO:0000256" key="12">
    <source>
        <dbReference type="ARBA" id="ARBA00023239"/>
    </source>
</evidence>
<evidence type="ECO:0000256" key="15">
    <source>
        <dbReference type="RuleBase" id="RU364045"/>
    </source>
</evidence>
<evidence type="ECO:0000256" key="2">
    <source>
        <dbReference type="ARBA" id="ARBA00004873"/>
    </source>
</evidence>
<sequence>MKKGDSTVFPKSKEEFEQMAREANLIPVYEEYSAALETPLSVFLKLKQEGYAFLLESVDGGTRPGRYSFIGAEPALLFEAKEGKVLIQEAGRRTEVRSSDPLKELEKIFCRYRPVQVPGLSVFSGGAVGYLGYDMIRYWEELPKDGAKDTDYPDCAFMLAHTLVIFDHVLQTMKIVVNVPVGADPGAGYLQGKEKITKIRERIDQSLPQLPVFGADRNPEEKAYRDGCPEKSFMDMVVKAKEYIRSGDIFQVVLSRKISFDLRADPIALYCSLRNINPSPYMFYLSFGEIQLIGSSPEIMVKVEKGRAELRPIAGTRPRGKEEEEDRKLAAELLADEKERAEHLMLVDLGRNDVGRVSEYGSVKMDEFMVIENYSHVMHLVSKVTGKLRKEYSCFDVLRASFPAGTVSGAPKIRAMEIIDELEGEGRGPYAGAVGYIGFSGDMDLCIAIRTVFCRNHRGFIQAGAGIVADSDPATEYRETCLKAQALIHALERAERGEIHVAGHR</sequence>
<dbReference type="GO" id="GO:0004049">
    <property type="term" value="F:anthranilate synthase activity"/>
    <property type="evidence" value="ECO:0007669"/>
    <property type="project" value="UniProtKB-EC"/>
</dbReference>
<feature type="domain" description="Anthranilate synthase component I N-terminal" evidence="17">
    <location>
        <begin position="37"/>
        <end position="172"/>
    </location>
</feature>
<dbReference type="AlphaFoldDB" id="A0A3G1KQI7"/>
<comment type="catalytic activity">
    <reaction evidence="14 15">
        <text>chorismate + L-glutamine = anthranilate + pyruvate + L-glutamate + H(+)</text>
        <dbReference type="Rhea" id="RHEA:21732"/>
        <dbReference type="ChEBI" id="CHEBI:15361"/>
        <dbReference type="ChEBI" id="CHEBI:15378"/>
        <dbReference type="ChEBI" id="CHEBI:16567"/>
        <dbReference type="ChEBI" id="CHEBI:29748"/>
        <dbReference type="ChEBI" id="CHEBI:29985"/>
        <dbReference type="ChEBI" id="CHEBI:58359"/>
        <dbReference type="EC" id="4.1.3.27"/>
    </reaction>
</comment>
<dbReference type="PRINTS" id="PR00095">
    <property type="entry name" value="ANTSNTHASEI"/>
</dbReference>
<keyword evidence="19" id="KW-1185">Reference proteome</keyword>
<evidence type="ECO:0000256" key="10">
    <source>
        <dbReference type="ARBA" id="ARBA00022842"/>
    </source>
</evidence>
<evidence type="ECO:0000256" key="8">
    <source>
        <dbReference type="ARBA" id="ARBA00022723"/>
    </source>
</evidence>
<dbReference type="InterPro" id="IPR005256">
    <property type="entry name" value="Anth_synth_I_PabB"/>
</dbReference>
<evidence type="ECO:0000256" key="11">
    <source>
        <dbReference type="ARBA" id="ARBA00023141"/>
    </source>
</evidence>
<keyword evidence="8 15" id="KW-0479">Metal-binding</keyword>
<dbReference type="Gene3D" id="3.60.120.10">
    <property type="entry name" value="Anthranilate synthase"/>
    <property type="match status" value="1"/>
</dbReference>
<dbReference type="InterPro" id="IPR015890">
    <property type="entry name" value="Chorismate_C"/>
</dbReference>
<name>A0A3G1KQI7_FORW1</name>
<dbReference type="PANTHER" id="PTHR11236">
    <property type="entry name" value="AMINOBENZOATE/ANTHRANILATE SYNTHASE"/>
    <property type="match status" value="1"/>
</dbReference>
<dbReference type="EC" id="4.1.3.27" evidence="5 15"/>
<evidence type="ECO:0000313" key="19">
    <source>
        <dbReference type="Proteomes" id="UP000323521"/>
    </source>
</evidence>
<gene>
    <name evidence="15" type="primary">trpE</name>
    <name evidence="18" type="ORF">DCMF_05935</name>
</gene>
<dbReference type="NCBIfam" id="TIGR01820">
    <property type="entry name" value="TrpE-arch"/>
    <property type="match status" value="1"/>
</dbReference>
<dbReference type="NCBIfam" id="TIGR00564">
    <property type="entry name" value="trpE_most"/>
    <property type="match status" value="1"/>
</dbReference>
<comment type="pathway">
    <text evidence="2 15">Amino-acid biosynthesis; L-tryptophan biosynthesis; L-tryptophan from chorismate: step 1/5.</text>
</comment>
<evidence type="ECO:0000256" key="6">
    <source>
        <dbReference type="ARBA" id="ARBA00020653"/>
    </source>
</evidence>
<keyword evidence="12 15" id="KW-0456">Lyase</keyword>
<evidence type="ECO:0000259" key="16">
    <source>
        <dbReference type="Pfam" id="PF00425"/>
    </source>
</evidence>